<dbReference type="KEGG" id="fuv:JR347_10050"/>
<keyword evidence="2" id="KW-0378">Hydrolase</keyword>
<name>A0A974WEL2_9BACT</name>
<reference evidence="2" key="1">
    <citation type="submission" date="2021-02" db="EMBL/GenBank/DDBJ databases">
        <title>Fulvivirga sp. S481 isolated from sea water.</title>
        <authorList>
            <person name="Bae S.S."/>
            <person name="Baek K."/>
        </authorList>
    </citation>
    <scope>NUCLEOTIDE SEQUENCE</scope>
    <source>
        <strain evidence="2">S481</strain>
    </source>
</reference>
<dbReference type="EMBL" id="CP070608">
    <property type="protein sequence ID" value="QSE95963.1"/>
    <property type="molecule type" value="Genomic_DNA"/>
</dbReference>
<gene>
    <name evidence="2" type="ORF">JR347_10050</name>
</gene>
<evidence type="ECO:0000259" key="1">
    <source>
        <dbReference type="PROSITE" id="PS51462"/>
    </source>
</evidence>
<evidence type="ECO:0000313" key="2">
    <source>
        <dbReference type="EMBL" id="QSE95963.1"/>
    </source>
</evidence>
<feature type="domain" description="Nudix hydrolase" evidence="1">
    <location>
        <begin position="44"/>
        <end position="182"/>
    </location>
</feature>
<dbReference type="RefSeq" id="WP_205720476.1">
    <property type="nucleotide sequence ID" value="NZ_CP070608.1"/>
</dbReference>
<dbReference type="PROSITE" id="PS51462">
    <property type="entry name" value="NUDIX"/>
    <property type="match status" value="1"/>
</dbReference>
<dbReference type="SUPFAM" id="SSF55811">
    <property type="entry name" value="Nudix"/>
    <property type="match status" value="1"/>
</dbReference>
<dbReference type="Pfam" id="PF00293">
    <property type="entry name" value="NUDIX"/>
    <property type="match status" value="1"/>
</dbReference>
<organism evidence="2 3">
    <name type="scientific">Fulvivirga lutea</name>
    <dbReference type="NCBI Taxonomy" id="2810512"/>
    <lineage>
        <taxon>Bacteria</taxon>
        <taxon>Pseudomonadati</taxon>
        <taxon>Bacteroidota</taxon>
        <taxon>Cytophagia</taxon>
        <taxon>Cytophagales</taxon>
        <taxon>Fulvivirgaceae</taxon>
        <taxon>Fulvivirga</taxon>
    </lineage>
</organism>
<dbReference type="Gene3D" id="3.90.79.10">
    <property type="entry name" value="Nucleoside Triphosphate Pyrophosphohydrolase"/>
    <property type="match status" value="1"/>
</dbReference>
<dbReference type="AlphaFoldDB" id="A0A974WEL2"/>
<evidence type="ECO:0000313" key="3">
    <source>
        <dbReference type="Proteomes" id="UP000662783"/>
    </source>
</evidence>
<proteinExistence type="predicted"/>
<dbReference type="InterPro" id="IPR000086">
    <property type="entry name" value="NUDIX_hydrolase_dom"/>
</dbReference>
<sequence>MHRKDLLDKINNYSPEDNDEQLFRANFLEFISNNKNCFERSLLKGHITGSAWIVNQTYDKALLTHHRKLDKWLQLGGHADGETDIIKVAKKEAKEESGLSNLRLLSEDIFDIDIHTIPERKGIPEHLHYDVRFLFQAVDHVPLLINHESKALKWVPLKELNQLIEGNRSIMRMVEKTAIYQQ</sequence>
<dbReference type="GO" id="GO:0016787">
    <property type="term" value="F:hydrolase activity"/>
    <property type="evidence" value="ECO:0007669"/>
    <property type="project" value="UniProtKB-KW"/>
</dbReference>
<protein>
    <submittedName>
        <fullName evidence="2">NUDIX hydrolase</fullName>
    </submittedName>
</protein>
<accession>A0A974WEL2</accession>
<dbReference type="CDD" id="cd03674">
    <property type="entry name" value="NUDIX_Hydrolase"/>
    <property type="match status" value="1"/>
</dbReference>
<keyword evidence="3" id="KW-1185">Reference proteome</keyword>
<dbReference type="Proteomes" id="UP000662783">
    <property type="component" value="Chromosome"/>
</dbReference>
<dbReference type="InterPro" id="IPR015797">
    <property type="entry name" value="NUDIX_hydrolase-like_dom_sf"/>
</dbReference>